<keyword evidence="1" id="KW-0472">Membrane</keyword>
<keyword evidence="1" id="KW-0812">Transmembrane</keyword>
<accession>A0A841DF02</accession>
<proteinExistence type="predicted"/>
<keyword evidence="3" id="KW-1185">Reference proteome</keyword>
<dbReference type="RefSeq" id="WP_184945547.1">
    <property type="nucleotide sequence ID" value="NZ_BAAAWZ010000001.1"/>
</dbReference>
<evidence type="ECO:0000313" key="2">
    <source>
        <dbReference type="EMBL" id="MBB5965846.1"/>
    </source>
</evidence>
<dbReference type="EMBL" id="JACHJJ010000019">
    <property type="protein sequence ID" value="MBB5965846.1"/>
    <property type="molecule type" value="Genomic_DNA"/>
</dbReference>
<name>A0A841DF02_PLAVE</name>
<comment type="caution">
    <text evidence="2">The sequence shown here is derived from an EMBL/GenBank/DDBJ whole genome shotgun (WGS) entry which is preliminary data.</text>
</comment>
<evidence type="ECO:0000313" key="3">
    <source>
        <dbReference type="Proteomes" id="UP000562352"/>
    </source>
</evidence>
<protein>
    <submittedName>
        <fullName evidence="2">Uncharacterized protein</fullName>
    </submittedName>
</protein>
<feature type="transmembrane region" description="Helical" evidence="1">
    <location>
        <begin position="46"/>
        <end position="65"/>
    </location>
</feature>
<feature type="transmembrane region" description="Helical" evidence="1">
    <location>
        <begin position="77"/>
        <end position="97"/>
    </location>
</feature>
<gene>
    <name evidence="2" type="ORF">FHS22_005136</name>
</gene>
<evidence type="ECO:0000256" key="1">
    <source>
        <dbReference type="SAM" id="Phobius"/>
    </source>
</evidence>
<organism evidence="2 3">
    <name type="scientific">Planomonospora venezuelensis</name>
    <dbReference type="NCBI Taxonomy" id="1999"/>
    <lineage>
        <taxon>Bacteria</taxon>
        <taxon>Bacillati</taxon>
        <taxon>Actinomycetota</taxon>
        <taxon>Actinomycetes</taxon>
        <taxon>Streptosporangiales</taxon>
        <taxon>Streptosporangiaceae</taxon>
        <taxon>Planomonospora</taxon>
    </lineage>
</organism>
<sequence>MNSRAHHWPITDPSIPREDRLRIAGNRQLAGLPQGGRHSYADRRTAQHVVIFLTVIVTASLAMAVGELRELLFDRPATSLLAIAMLTVFAMAVPLLWNHDSPRRLTRLYRDRYVVPRDLDGEAHALLGRALQAADAVASSRIRREGLLDAVADNVLIPHRLWEIARLLRSHTVLRAEQAAVRGAAAVPDPRLQALRRSVAAVTQRVAELETYARLVQEADAMLHARRRPGGDDAHRDLLARPGGTSLFEHAAADESALAGSVRSAIAAGRALAAREYGEDGARPEG</sequence>
<reference evidence="2 3" key="1">
    <citation type="submission" date="2020-08" db="EMBL/GenBank/DDBJ databases">
        <title>Genomic Encyclopedia of Type Strains, Phase III (KMG-III): the genomes of soil and plant-associated and newly described type strains.</title>
        <authorList>
            <person name="Whitman W."/>
        </authorList>
    </citation>
    <scope>NUCLEOTIDE SEQUENCE [LARGE SCALE GENOMIC DNA]</scope>
    <source>
        <strain evidence="2 3">CECT 3303</strain>
    </source>
</reference>
<dbReference type="Proteomes" id="UP000562352">
    <property type="component" value="Unassembled WGS sequence"/>
</dbReference>
<dbReference type="AlphaFoldDB" id="A0A841DF02"/>
<keyword evidence="1" id="KW-1133">Transmembrane helix</keyword>